<comment type="caution">
    <text evidence="2">The sequence shown here is derived from an EMBL/GenBank/DDBJ whole genome shotgun (WGS) entry which is preliminary data.</text>
</comment>
<evidence type="ECO:0000313" key="3">
    <source>
        <dbReference type="Proteomes" id="UP001149079"/>
    </source>
</evidence>
<protein>
    <submittedName>
        <fullName evidence="2">Uncharacterized protein</fullName>
    </submittedName>
</protein>
<dbReference type="AlphaFoldDB" id="A0A9W9H9V9"/>
<keyword evidence="3" id="KW-1185">Reference proteome</keyword>
<feature type="region of interest" description="Disordered" evidence="1">
    <location>
        <begin position="189"/>
        <end position="209"/>
    </location>
</feature>
<organism evidence="2 3">
    <name type="scientific">Penicillium bovifimosum</name>
    <dbReference type="NCBI Taxonomy" id="126998"/>
    <lineage>
        <taxon>Eukaryota</taxon>
        <taxon>Fungi</taxon>
        <taxon>Dikarya</taxon>
        <taxon>Ascomycota</taxon>
        <taxon>Pezizomycotina</taxon>
        <taxon>Eurotiomycetes</taxon>
        <taxon>Eurotiomycetidae</taxon>
        <taxon>Eurotiales</taxon>
        <taxon>Aspergillaceae</taxon>
        <taxon>Penicillium</taxon>
    </lineage>
</organism>
<sequence>MASTTQNIETSAIEQLASPPKISLQILGTHTTNEQAEVIDFDIRIDCSKEAKINSGEFLTSNESDLRSWDQSVESSDSFPTTSYRWLTDWLSDNDSRRRYTGIRKLVCVPDDLSAAIKAHAEGLARQIAYGGSIKAEIHTPPLESDVLPQEYTAVVRAEWSLGSPFIAAEQSWNMMVMNAMVNRKKGMISVNDRQTSHGRSPFRRAHEN</sequence>
<proteinExistence type="predicted"/>
<dbReference type="Proteomes" id="UP001149079">
    <property type="component" value="Unassembled WGS sequence"/>
</dbReference>
<accession>A0A9W9H9V9</accession>
<dbReference type="OrthoDB" id="4384211at2759"/>
<evidence type="ECO:0000256" key="1">
    <source>
        <dbReference type="SAM" id="MobiDB-lite"/>
    </source>
</evidence>
<dbReference type="RefSeq" id="XP_056524378.1">
    <property type="nucleotide sequence ID" value="XM_056662265.1"/>
</dbReference>
<name>A0A9W9H9V9_9EURO</name>
<gene>
    <name evidence="2" type="ORF">N7515_001521</name>
</gene>
<dbReference type="EMBL" id="JAPQKL010000002">
    <property type="protein sequence ID" value="KAJ5142734.1"/>
    <property type="molecule type" value="Genomic_DNA"/>
</dbReference>
<dbReference type="GeneID" id="81401435"/>
<evidence type="ECO:0000313" key="2">
    <source>
        <dbReference type="EMBL" id="KAJ5142734.1"/>
    </source>
</evidence>
<reference evidence="2" key="2">
    <citation type="journal article" date="2023" name="IMA Fungus">
        <title>Comparative genomic study of the Penicillium genus elucidates a diverse pangenome and 15 lateral gene transfer events.</title>
        <authorList>
            <person name="Petersen C."/>
            <person name="Sorensen T."/>
            <person name="Nielsen M.R."/>
            <person name="Sondergaard T.E."/>
            <person name="Sorensen J.L."/>
            <person name="Fitzpatrick D.A."/>
            <person name="Frisvad J.C."/>
            <person name="Nielsen K.L."/>
        </authorList>
    </citation>
    <scope>NUCLEOTIDE SEQUENCE</scope>
    <source>
        <strain evidence="2">IBT 22155</strain>
    </source>
</reference>
<reference evidence="2" key="1">
    <citation type="submission" date="2022-11" db="EMBL/GenBank/DDBJ databases">
        <authorList>
            <person name="Petersen C."/>
        </authorList>
    </citation>
    <scope>NUCLEOTIDE SEQUENCE</scope>
    <source>
        <strain evidence="2">IBT 22155</strain>
    </source>
</reference>